<dbReference type="STRING" id="546271.Selsp_1255"/>
<dbReference type="AlphaFoldDB" id="C9LUG6"/>
<dbReference type="Proteomes" id="UP000003505">
    <property type="component" value="Unassembled WGS sequence"/>
</dbReference>
<reference evidence="1 2" key="1">
    <citation type="submission" date="2009-09" db="EMBL/GenBank/DDBJ databases">
        <authorList>
            <person name="Weinstock G."/>
            <person name="Sodergren E."/>
            <person name="Clifton S."/>
            <person name="Fulton L."/>
            <person name="Fulton B."/>
            <person name="Courtney L."/>
            <person name="Fronick C."/>
            <person name="Harrison M."/>
            <person name="Strong C."/>
            <person name="Farmer C."/>
            <person name="Delahaunty K."/>
            <person name="Markovic C."/>
            <person name="Hall O."/>
            <person name="Minx P."/>
            <person name="Tomlinson C."/>
            <person name="Mitreva M."/>
            <person name="Nelson J."/>
            <person name="Hou S."/>
            <person name="Wollam A."/>
            <person name="Pepin K.H."/>
            <person name="Johnson M."/>
            <person name="Bhonagiri V."/>
            <person name="Nash W.E."/>
            <person name="Warren W."/>
            <person name="Chinwalla A."/>
            <person name="Mardis E.R."/>
            <person name="Wilson R.K."/>
        </authorList>
    </citation>
    <scope>NUCLEOTIDE SEQUENCE [LARGE SCALE GENOMIC DNA]</scope>
    <source>
        <strain evidence="2">ATCC 35185 / DSM 20758 / VPI D19B-28</strain>
    </source>
</reference>
<protein>
    <submittedName>
        <fullName evidence="1">Putative esterase</fullName>
    </submittedName>
</protein>
<evidence type="ECO:0000313" key="2">
    <source>
        <dbReference type="Proteomes" id="UP000003505"/>
    </source>
</evidence>
<proteinExistence type="predicted"/>
<dbReference type="Gene3D" id="3.40.50.1820">
    <property type="entry name" value="alpha/beta hydrolase"/>
    <property type="match status" value="1"/>
</dbReference>
<organism evidence="1 2">
    <name type="scientific">Selenomonas sputigena (strain ATCC 35185 / DSM 20758 / CCUG 44933 / VPI D19B-28)</name>
    <dbReference type="NCBI Taxonomy" id="546271"/>
    <lineage>
        <taxon>Bacteria</taxon>
        <taxon>Bacillati</taxon>
        <taxon>Bacillota</taxon>
        <taxon>Negativicutes</taxon>
        <taxon>Selenomonadales</taxon>
        <taxon>Selenomonadaceae</taxon>
        <taxon>Selenomonas</taxon>
    </lineage>
</organism>
<name>C9LUG6_SELS3</name>
<dbReference type="SUPFAM" id="SSF53474">
    <property type="entry name" value="alpha/beta-Hydrolases"/>
    <property type="match status" value="1"/>
</dbReference>
<comment type="caution">
    <text evidence="1">The sequence shown here is derived from an EMBL/GenBank/DDBJ whole genome shotgun (WGS) entry which is preliminary data.</text>
</comment>
<dbReference type="InterPro" id="IPR029058">
    <property type="entry name" value="AB_hydrolase_fold"/>
</dbReference>
<sequence length="248" mass="28822">MYMETRVDRWYSERLQKEMTVRTYGTDGTPVLAFPPREMLSDAYEAAGVTETLARWLDGRMIRLVTVDTIDSESWFSADDREWRANRQEAYYEYVAEEVVPFVRSLSDWTRLPLSVGCGFGGTHAAILFLRRPDLFAGLISLAGSYDAKTFFGGWLNARLYDNSPLDFLPNMANEHPYVEIYNARRMVFCTGQGEGLDEPRRTTDLLRSVLHERGINAWVDFWGADVDYGWEWWKKQLVYFLPYVLGR</sequence>
<dbReference type="EMBL" id="ACKP02000015">
    <property type="protein sequence ID" value="EEX77697.1"/>
    <property type="molecule type" value="Genomic_DNA"/>
</dbReference>
<dbReference type="InterPro" id="IPR000801">
    <property type="entry name" value="Esterase-like"/>
</dbReference>
<dbReference type="Pfam" id="PF00756">
    <property type="entry name" value="Esterase"/>
    <property type="match status" value="1"/>
</dbReference>
<gene>
    <name evidence="1" type="ORF">SELSPUOL_00973</name>
</gene>
<dbReference type="eggNOG" id="COG4947">
    <property type="taxonomic scope" value="Bacteria"/>
</dbReference>
<dbReference type="ESTHER" id="9firm-c9lug6">
    <property type="family name" value="A85-IroE-IroD-Fes-Yiel"/>
</dbReference>
<evidence type="ECO:0000313" key="1">
    <source>
        <dbReference type="EMBL" id="EEX77697.1"/>
    </source>
</evidence>
<accession>C9LUG6</accession>